<dbReference type="GO" id="GO:0140114">
    <property type="term" value="P:cellular detoxification of fluoride"/>
    <property type="evidence" value="ECO:0007669"/>
    <property type="project" value="UniProtKB-UniRule"/>
</dbReference>
<evidence type="ECO:0000256" key="5">
    <source>
        <dbReference type="ARBA" id="ARBA00023136"/>
    </source>
</evidence>
<comment type="subcellular location">
    <subcellularLocation>
        <location evidence="1 10">Cell membrane</location>
        <topology evidence="1 10">Multi-pass membrane protein</topology>
    </subcellularLocation>
</comment>
<feature type="binding site" evidence="10">
    <location>
        <position position="108"/>
    </location>
    <ligand>
        <name>Na(+)</name>
        <dbReference type="ChEBI" id="CHEBI:29101"/>
        <note>structural</note>
    </ligand>
</feature>
<comment type="similarity">
    <text evidence="7 10">Belongs to the fluoride channel Fluc/FEX (TC 1.A.43) family.</text>
</comment>
<comment type="function">
    <text evidence="9 10">Fluoride-specific ion channel. Important for reducing fluoride concentration in the cell, thus reducing its toxicity.</text>
</comment>
<dbReference type="HAMAP" id="MF_00454">
    <property type="entry name" value="FluC"/>
    <property type="match status" value="1"/>
</dbReference>
<dbReference type="GO" id="GO:0046872">
    <property type="term" value="F:metal ion binding"/>
    <property type="evidence" value="ECO:0007669"/>
    <property type="project" value="UniProtKB-KW"/>
</dbReference>
<feature type="transmembrane region" description="Helical" evidence="10">
    <location>
        <begin position="132"/>
        <end position="157"/>
    </location>
</feature>
<evidence type="ECO:0000256" key="7">
    <source>
        <dbReference type="ARBA" id="ARBA00035120"/>
    </source>
</evidence>
<keyword evidence="12" id="KW-1185">Reference proteome</keyword>
<proteinExistence type="inferred from homology"/>
<protein>
    <recommendedName>
        <fullName evidence="10">Fluoride-specific ion channel FluC</fullName>
    </recommendedName>
</protein>
<dbReference type="EMBL" id="AP019307">
    <property type="protein sequence ID" value="BBH17179.1"/>
    <property type="molecule type" value="Genomic_DNA"/>
</dbReference>
<evidence type="ECO:0000256" key="6">
    <source>
        <dbReference type="ARBA" id="ARBA00023303"/>
    </source>
</evidence>
<evidence type="ECO:0000256" key="1">
    <source>
        <dbReference type="ARBA" id="ARBA00004651"/>
    </source>
</evidence>
<evidence type="ECO:0000256" key="10">
    <source>
        <dbReference type="HAMAP-Rule" id="MF_00454"/>
    </source>
</evidence>
<evidence type="ECO:0000256" key="8">
    <source>
        <dbReference type="ARBA" id="ARBA00035585"/>
    </source>
</evidence>
<name>A0A3G9J2F4_9ACTN</name>
<keyword evidence="10" id="KW-0915">Sodium</keyword>
<sequence>MRFGNIWREIDLLPINPDVEAAPTPHPWSLVRANADLLPFIAVGGALGSLARWGLGKAMPHASEAFATSTLVTNVAGSLLLGILMALVLEIWSQTRYIRPFVGTGIIGGFTTFSTFALDIRYEVADSFPVAMAYALASVGGGLLAVLVGLVTTRAVIDRGRA</sequence>
<reference evidence="11 12" key="1">
    <citation type="submission" date="2018-11" db="EMBL/GenBank/DDBJ databases">
        <title>Complete genome sequence of Nocardioides baekrokdamisoli strain KCTC 39748.</title>
        <authorList>
            <person name="Kang S.W."/>
            <person name="Lee K.C."/>
            <person name="Kim K.K."/>
            <person name="Kim J.S."/>
            <person name="Kim D.S."/>
            <person name="Ko S.H."/>
            <person name="Yang S.H."/>
            <person name="Shin Y.K."/>
            <person name="Lee J.S."/>
        </authorList>
    </citation>
    <scope>NUCLEOTIDE SEQUENCE [LARGE SCALE GENOMIC DNA]</scope>
    <source>
        <strain evidence="11 12">KCTC 39748</strain>
    </source>
</reference>
<keyword evidence="10" id="KW-0813">Transport</keyword>
<keyword evidence="5 10" id="KW-0472">Membrane</keyword>
<keyword evidence="4 10" id="KW-1133">Transmembrane helix</keyword>
<dbReference type="Pfam" id="PF02537">
    <property type="entry name" value="CRCB"/>
    <property type="match status" value="1"/>
</dbReference>
<evidence type="ECO:0000256" key="4">
    <source>
        <dbReference type="ARBA" id="ARBA00022989"/>
    </source>
</evidence>
<dbReference type="Proteomes" id="UP000271573">
    <property type="component" value="Chromosome"/>
</dbReference>
<evidence type="ECO:0000313" key="12">
    <source>
        <dbReference type="Proteomes" id="UP000271573"/>
    </source>
</evidence>
<dbReference type="InterPro" id="IPR003691">
    <property type="entry name" value="FluC"/>
</dbReference>
<keyword evidence="2 10" id="KW-1003">Cell membrane</keyword>
<dbReference type="RefSeq" id="WP_197715153.1">
    <property type="nucleotide sequence ID" value="NZ_AP019307.1"/>
</dbReference>
<keyword evidence="3 10" id="KW-0812">Transmembrane</keyword>
<dbReference type="GO" id="GO:0062054">
    <property type="term" value="F:fluoride channel activity"/>
    <property type="evidence" value="ECO:0007669"/>
    <property type="project" value="UniProtKB-UniRule"/>
</dbReference>
<accession>A0A3G9J2F4</accession>
<evidence type="ECO:0000313" key="11">
    <source>
        <dbReference type="EMBL" id="BBH17179.1"/>
    </source>
</evidence>
<keyword evidence="10" id="KW-0406">Ion transport</keyword>
<dbReference type="GO" id="GO:0005886">
    <property type="term" value="C:plasma membrane"/>
    <property type="evidence" value="ECO:0007669"/>
    <property type="project" value="UniProtKB-SubCell"/>
</dbReference>
<comment type="activity regulation">
    <text evidence="10">Na(+) is not transported, but it plays an essential structural role and its presence is essential for fluoride channel function.</text>
</comment>
<feature type="transmembrane region" description="Helical" evidence="10">
    <location>
        <begin position="67"/>
        <end position="89"/>
    </location>
</feature>
<feature type="binding site" evidence="10">
    <location>
        <position position="111"/>
    </location>
    <ligand>
        <name>Na(+)</name>
        <dbReference type="ChEBI" id="CHEBI:29101"/>
        <note>structural</note>
    </ligand>
</feature>
<keyword evidence="6 10" id="KW-0407">Ion channel</keyword>
<feature type="transmembrane region" description="Helical" evidence="10">
    <location>
        <begin position="101"/>
        <end position="120"/>
    </location>
</feature>
<dbReference type="PANTHER" id="PTHR28259">
    <property type="entry name" value="FLUORIDE EXPORT PROTEIN 1-RELATED"/>
    <property type="match status" value="1"/>
</dbReference>
<evidence type="ECO:0000256" key="3">
    <source>
        <dbReference type="ARBA" id="ARBA00022692"/>
    </source>
</evidence>
<evidence type="ECO:0000256" key="2">
    <source>
        <dbReference type="ARBA" id="ARBA00022475"/>
    </source>
</evidence>
<keyword evidence="10" id="KW-0479">Metal-binding</keyword>
<dbReference type="KEGG" id="nbe:Back2_14660"/>
<evidence type="ECO:0000256" key="9">
    <source>
        <dbReference type="ARBA" id="ARBA00049940"/>
    </source>
</evidence>
<comment type="catalytic activity">
    <reaction evidence="8">
        <text>fluoride(in) = fluoride(out)</text>
        <dbReference type="Rhea" id="RHEA:76159"/>
        <dbReference type="ChEBI" id="CHEBI:17051"/>
    </reaction>
    <physiologicalReaction direction="left-to-right" evidence="8">
        <dbReference type="Rhea" id="RHEA:76160"/>
    </physiologicalReaction>
</comment>
<organism evidence="11 12">
    <name type="scientific">Nocardioides baekrokdamisoli</name>
    <dbReference type="NCBI Taxonomy" id="1804624"/>
    <lineage>
        <taxon>Bacteria</taxon>
        <taxon>Bacillati</taxon>
        <taxon>Actinomycetota</taxon>
        <taxon>Actinomycetes</taxon>
        <taxon>Propionibacteriales</taxon>
        <taxon>Nocardioidaceae</taxon>
        <taxon>Nocardioides</taxon>
    </lineage>
</organism>
<dbReference type="AlphaFoldDB" id="A0A3G9J2F4"/>
<dbReference type="PANTHER" id="PTHR28259:SF1">
    <property type="entry name" value="FLUORIDE EXPORT PROTEIN 1-RELATED"/>
    <property type="match status" value="1"/>
</dbReference>
<feature type="transmembrane region" description="Helical" evidence="10">
    <location>
        <begin position="37"/>
        <end position="55"/>
    </location>
</feature>
<gene>
    <name evidence="10 11" type="primary">crcB</name>
    <name evidence="10" type="synonym">fluC</name>
    <name evidence="11" type="ORF">Back2_14660</name>
</gene>